<keyword evidence="3" id="KW-1185">Reference proteome</keyword>
<sequence length="139" mass="15987">METVSRKMEFQYDSRLLQMLKKNSPHKVHKRKNEEENEGEDYDQEEDYDEEEEEEYYNEDDDEDDDDYDDDDSTAGLRRKGQQAPGVLRSGRRGFTSEKDAACHCQISESRVAVRLDFPAGSGGSRLPEFAATAFPAFS</sequence>
<feature type="compositionally biased region" description="Acidic residues" evidence="1">
    <location>
        <begin position="35"/>
        <end position="73"/>
    </location>
</feature>
<proteinExistence type="predicted"/>
<evidence type="ECO:0000256" key="1">
    <source>
        <dbReference type="SAM" id="MobiDB-lite"/>
    </source>
</evidence>
<evidence type="ECO:0000313" key="2">
    <source>
        <dbReference type="EMBL" id="KAJ8877308.1"/>
    </source>
</evidence>
<reference evidence="2 3" key="1">
    <citation type="submission" date="2023-02" db="EMBL/GenBank/DDBJ databases">
        <title>LHISI_Scaffold_Assembly.</title>
        <authorList>
            <person name="Stuart O.P."/>
            <person name="Cleave R."/>
            <person name="Magrath M.J.L."/>
            <person name="Mikheyev A.S."/>
        </authorList>
    </citation>
    <scope>NUCLEOTIDE SEQUENCE [LARGE SCALE GENOMIC DNA]</scope>
    <source>
        <strain evidence="2">Daus_M_001</strain>
        <tissue evidence="2">Leg muscle</tissue>
    </source>
</reference>
<protein>
    <submittedName>
        <fullName evidence="2">Uncharacterized protein</fullName>
    </submittedName>
</protein>
<dbReference type="EMBL" id="JARBHB010000008">
    <property type="protein sequence ID" value="KAJ8877308.1"/>
    <property type="molecule type" value="Genomic_DNA"/>
</dbReference>
<evidence type="ECO:0000313" key="3">
    <source>
        <dbReference type="Proteomes" id="UP001159363"/>
    </source>
</evidence>
<accession>A0ABQ9GZ49</accession>
<gene>
    <name evidence="2" type="ORF">PR048_021762</name>
</gene>
<feature type="region of interest" description="Disordered" evidence="1">
    <location>
        <begin position="1"/>
        <end position="99"/>
    </location>
</feature>
<organism evidence="2 3">
    <name type="scientific">Dryococelus australis</name>
    <dbReference type="NCBI Taxonomy" id="614101"/>
    <lineage>
        <taxon>Eukaryota</taxon>
        <taxon>Metazoa</taxon>
        <taxon>Ecdysozoa</taxon>
        <taxon>Arthropoda</taxon>
        <taxon>Hexapoda</taxon>
        <taxon>Insecta</taxon>
        <taxon>Pterygota</taxon>
        <taxon>Neoptera</taxon>
        <taxon>Polyneoptera</taxon>
        <taxon>Phasmatodea</taxon>
        <taxon>Verophasmatodea</taxon>
        <taxon>Anareolatae</taxon>
        <taxon>Phasmatidae</taxon>
        <taxon>Eurycanthinae</taxon>
        <taxon>Dryococelus</taxon>
    </lineage>
</organism>
<feature type="compositionally biased region" description="Basic and acidic residues" evidence="1">
    <location>
        <begin position="1"/>
        <end position="12"/>
    </location>
</feature>
<name>A0ABQ9GZ49_9NEOP</name>
<comment type="caution">
    <text evidence="2">The sequence shown here is derived from an EMBL/GenBank/DDBJ whole genome shotgun (WGS) entry which is preliminary data.</text>
</comment>
<dbReference type="Proteomes" id="UP001159363">
    <property type="component" value="Chromosome 7"/>
</dbReference>